<dbReference type="RefSeq" id="WP_013624475.1">
    <property type="nucleotide sequence ID" value="NC_015172.1"/>
</dbReference>
<dbReference type="SUPFAM" id="SSF143120">
    <property type="entry name" value="YefM-like"/>
    <property type="match status" value="1"/>
</dbReference>
<comment type="similarity">
    <text evidence="1">Belongs to the phD/YefM antitoxin family.</text>
</comment>
<protein>
    <recommendedName>
        <fullName evidence="4">Antitoxin</fullName>
    </recommendedName>
</protein>
<dbReference type="AlphaFoldDB" id="F0SVA5"/>
<dbReference type="Proteomes" id="UP000007488">
    <property type="component" value="Chromosome"/>
</dbReference>
<dbReference type="InterPro" id="IPR036165">
    <property type="entry name" value="YefM-like_sf"/>
</dbReference>
<name>F0SVA5_SYNGF</name>
<accession>F0SVA5</accession>
<dbReference type="KEGG" id="sgy:Sgly_1295"/>
<evidence type="ECO:0000313" key="3">
    <source>
        <dbReference type="Proteomes" id="UP000007488"/>
    </source>
</evidence>
<dbReference type="HOGENOM" id="CLU_2072000_0_0_9"/>
<dbReference type="eggNOG" id="COG2161">
    <property type="taxonomic scope" value="Bacteria"/>
</dbReference>
<reference evidence="2 3" key="1">
    <citation type="journal article" date="2011" name="Stand. Genomic Sci.">
        <title>Complete genome sequence of Syntrophobotulus glycolicus type strain (FlGlyR).</title>
        <authorList>
            <person name="Han C."/>
            <person name="Mwirichia R."/>
            <person name="Chertkov O."/>
            <person name="Held B."/>
            <person name="Lapidus A."/>
            <person name="Nolan M."/>
            <person name="Lucas S."/>
            <person name="Hammon N."/>
            <person name="Deshpande S."/>
            <person name="Cheng J.F."/>
            <person name="Tapia R."/>
            <person name="Goodwin L."/>
            <person name="Pitluck S."/>
            <person name="Huntemann M."/>
            <person name="Liolios K."/>
            <person name="Ivanova N."/>
            <person name="Pagani I."/>
            <person name="Mavromatis K."/>
            <person name="Ovchinikova G."/>
            <person name="Pati A."/>
            <person name="Chen A."/>
            <person name="Palaniappan K."/>
            <person name="Land M."/>
            <person name="Hauser L."/>
            <person name="Brambilla E.M."/>
            <person name="Rohde M."/>
            <person name="Spring S."/>
            <person name="Sikorski J."/>
            <person name="Goker M."/>
            <person name="Woyke T."/>
            <person name="Bristow J."/>
            <person name="Eisen J.A."/>
            <person name="Markowitz V."/>
            <person name="Hugenholtz P."/>
            <person name="Kyrpides N.C."/>
            <person name="Klenk H.P."/>
            <person name="Detter J.C."/>
        </authorList>
    </citation>
    <scope>NUCLEOTIDE SEQUENCE [LARGE SCALE GENOMIC DNA]</scope>
    <source>
        <strain evidence="3">DSM 8271 / FlGlyR</strain>
    </source>
</reference>
<sequence length="118" mass="13592">MKSLKCAKRQQSRYITKNGYGDMVIMSVEMYEKKLSMLDVYNKLMYLMQNNHEAIIGKEVLRKLYSVQVADAAYRCMYSHVEFLARVSVSAVERLYSELDESLAFLAGSPKSCPIYIP</sequence>
<dbReference type="STRING" id="645991.Sgly_1295"/>
<evidence type="ECO:0000256" key="1">
    <source>
        <dbReference type="ARBA" id="ARBA00009981"/>
    </source>
</evidence>
<reference evidence="3" key="2">
    <citation type="submission" date="2011-02" db="EMBL/GenBank/DDBJ databases">
        <title>The complete genome of Syntrophobotulus glycolicus DSM 8271.</title>
        <authorList>
            <person name="Lucas S."/>
            <person name="Copeland A."/>
            <person name="Lapidus A."/>
            <person name="Bruce D."/>
            <person name="Goodwin L."/>
            <person name="Pitluck S."/>
            <person name="Kyrpides N."/>
            <person name="Mavromatis K."/>
            <person name="Pagani I."/>
            <person name="Ivanova N."/>
            <person name="Mikhailova N."/>
            <person name="Chertkov O."/>
            <person name="Held B."/>
            <person name="Detter J.C."/>
            <person name="Tapia R."/>
            <person name="Han C."/>
            <person name="Land M."/>
            <person name="Hauser L."/>
            <person name="Markowitz V."/>
            <person name="Cheng J.-F."/>
            <person name="Hugenholtz P."/>
            <person name="Woyke T."/>
            <person name="Wu D."/>
            <person name="Spring S."/>
            <person name="Schroeder M."/>
            <person name="Brambilla E."/>
            <person name="Klenk H.-P."/>
            <person name="Eisen J.A."/>
        </authorList>
    </citation>
    <scope>NUCLEOTIDE SEQUENCE [LARGE SCALE GENOMIC DNA]</scope>
    <source>
        <strain evidence="3">DSM 8271 / FlGlyR</strain>
    </source>
</reference>
<evidence type="ECO:0008006" key="4">
    <source>
        <dbReference type="Google" id="ProtNLM"/>
    </source>
</evidence>
<organism evidence="2 3">
    <name type="scientific">Syntrophobotulus glycolicus (strain DSM 8271 / FlGlyR)</name>
    <dbReference type="NCBI Taxonomy" id="645991"/>
    <lineage>
        <taxon>Bacteria</taxon>
        <taxon>Bacillati</taxon>
        <taxon>Bacillota</taxon>
        <taxon>Clostridia</taxon>
        <taxon>Eubacteriales</taxon>
        <taxon>Desulfitobacteriaceae</taxon>
        <taxon>Syntrophobotulus</taxon>
    </lineage>
</organism>
<proteinExistence type="inferred from homology"/>
<evidence type="ECO:0000313" key="2">
    <source>
        <dbReference type="EMBL" id="ADY55605.1"/>
    </source>
</evidence>
<dbReference type="EMBL" id="CP002547">
    <property type="protein sequence ID" value="ADY55605.1"/>
    <property type="molecule type" value="Genomic_DNA"/>
</dbReference>
<gene>
    <name evidence="2" type="ordered locus">Sgly_1295</name>
</gene>
<keyword evidence="3" id="KW-1185">Reference proteome</keyword>